<feature type="transmembrane region" description="Helical" evidence="7">
    <location>
        <begin position="559"/>
        <end position="576"/>
    </location>
</feature>
<dbReference type="Gene3D" id="1.20.1640.10">
    <property type="entry name" value="Multidrug efflux transporter AcrB transmembrane domain"/>
    <property type="match status" value="2"/>
</dbReference>
<proteinExistence type="inferred from homology"/>
<feature type="transmembrane region" description="Helical" evidence="7">
    <location>
        <begin position="17"/>
        <end position="36"/>
    </location>
</feature>
<evidence type="ECO:0000256" key="3">
    <source>
        <dbReference type="ARBA" id="ARBA00022475"/>
    </source>
</evidence>
<feature type="transmembrane region" description="Helical" evidence="7">
    <location>
        <begin position="343"/>
        <end position="369"/>
    </location>
</feature>
<evidence type="ECO:0000259" key="8">
    <source>
        <dbReference type="Pfam" id="PF03176"/>
    </source>
</evidence>
<feature type="transmembrane region" description="Helical" evidence="7">
    <location>
        <begin position="702"/>
        <end position="719"/>
    </location>
</feature>
<keyword evidence="6 7" id="KW-0472">Membrane</keyword>
<comment type="similarity">
    <text evidence="2">Belongs to the resistance-nodulation-cell division (RND) (TC 2.A.6) family. MmpL subfamily.</text>
</comment>
<evidence type="ECO:0000256" key="6">
    <source>
        <dbReference type="ARBA" id="ARBA00023136"/>
    </source>
</evidence>
<protein>
    <submittedName>
        <fullName evidence="9">Membrane protein</fullName>
    </submittedName>
</protein>
<evidence type="ECO:0000313" key="10">
    <source>
        <dbReference type="Proteomes" id="UP001321475"/>
    </source>
</evidence>
<dbReference type="InterPro" id="IPR004869">
    <property type="entry name" value="MMPL_dom"/>
</dbReference>
<feature type="transmembrane region" description="Helical" evidence="7">
    <location>
        <begin position="201"/>
        <end position="220"/>
    </location>
</feature>
<sequence length="749" mass="78455">MFESIGRRVAHRPRTTIAVWLVLTVLGFGLAVLGVHGENLFDRLSTGEPAVPGSDSEKAAEALSGEADEGETITLLVEGLDPATEGVPDVMDTVHEDLVLIDGVDSVIDAYILPDGLDNPAAESLLADDGKGFVVEVALEPGLDAETEAEAEADVEERLDAVAGDLQDVAPGATGLVGSNSLITEAITGQVEQDLRTGEAVALPVALLIMVFVFGGFLAASMPLIGAIASIGSGLGVLLGLSYWLEIDASVVNVVTLLALGLSIDYGLLIVSRYREELHRILDGDGEESVLVGSRRRRRGDPVVRAALERTMATAGRTVAFSAVTVGISIAGLMVFTPDILRAIGAAGLAVIVVAVATAMTLVPALLALSGRRLARPGLLGKIPGVRRVVGRTADVVSDEGVFSRLASWVQRRPWPVMVGAVVLLGVLALPVLGLQMRNTTIELLPADAPQRQFVETVDAQYAPSPDLFVVTDAGEEATNGWATDVSQVDGVDVVTPAETSEDGSTSVLRVYLDTDDPGGPEAVQAVEDIRALDAPFDAWVSGQAASQVDFVSALTDRVWWAVGIVVAATLILLFLMTGSVVIPVKALLTNALSLAASLGVLVFVFQEGHLSGLLGFTSVGGIETYVVALVIAFAFGLAMDYEVFLLSRVKELHDQGASNDDAVRLGLQRSGRIITSAAAIIIAVFAGFIAGDLLVIKEVGFALAVAVFIDATIVRLLLVPATMTILGKANWWAPKPLRAVYEKLSITH</sequence>
<dbReference type="EMBL" id="AP027729">
    <property type="protein sequence ID" value="BDZ43499.1"/>
    <property type="molecule type" value="Genomic_DNA"/>
</dbReference>
<keyword evidence="5 7" id="KW-1133">Transmembrane helix</keyword>
<reference evidence="10" key="1">
    <citation type="journal article" date="2019" name="Int. J. Syst. Evol. Microbiol.">
        <title>The Global Catalogue of Microorganisms (GCM) 10K type strain sequencing project: providing services to taxonomists for standard genome sequencing and annotation.</title>
        <authorList>
            <consortium name="The Broad Institute Genomics Platform"/>
            <consortium name="The Broad Institute Genome Sequencing Center for Infectious Disease"/>
            <person name="Wu L."/>
            <person name="Ma J."/>
        </authorList>
    </citation>
    <scope>NUCLEOTIDE SEQUENCE [LARGE SCALE GENOMIC DNA]</scope>
    <source>
        <strain evidence="10">NBRC 108565</strain>
    </source>
</reference>
<feature type="transmembrane region" description="Helical" evidence="7">
    <location>
        <begin position="251"/>
        <end position="271"/>
    </location>
</feature>
<feature type="transmembrane region" description="Helical" evidence="7">
    <location>
        <begin position="588"/>
        <end position="606"/>
    </location>
</feature>
<dbReference type="PANTHER" id="PTHR33406">
    <property type="entry name" value="MEMBRANE PROTEIN MJ1562-RELATED"/>
    <property type="match status" value="1"/>
</dbReference>
<keyword evidence="4 7" id="KW-0812">Transmembrane</keyword>
<evidence type="ECO:0000256" key="2">
    <source>
        <dbReference type="ARBA" id="ARBA00010157"/>
    </source>
</evidence>
<dbReference type="Pfam" id="PF03176">
    <property type="entry name" value="MMPL"/>
    <property type="match status" value="2"/>
</dbReference>
<dbReference type="SUPFAM" id="SSF82866">
    <property type="entry name" value="Multidrug efflux transporter AcrB transmembrane domain"/>
    <property type="match status" value="2"/>
</dbReference>
<evidence type="ECO:0000256" key="4">
    <source>
        <dbReference type="ARBA" id="ARBA00022692"/>
    </source>
</evidence>
<comment type="subcellular location">
    <subcellularLocation>
        <location evidence="1">Cell membrane</location>
        <topology evidence="1">Multi-pass membrane protein</topology>
    </subcellularLocation>
</comment>
<evidence type="ECO:0000256" key="1">
    <source>
        <dbReference type="ARBA" id="ARBA00004651"/>
    </source>
</evidence>
<feature type="transmembrane region" description="Helical" evidence="7">
    <location>
        <begin position="626"/>
        <end position="647"/>
    </location>
</feature>
<evidence type="ECO:0000313" key="9">
    <source>
        <dbReference type="EMBL" id="BDZ43499.1"/>
    </source>
</evidence>
<keyword evidence="3" id="KW-1003">Cell membrane</keyword>
<dbReference type="Proteomes" id="UP001321475">
    <property type="component" value="Chromosome"/>
</dbReference>
<evidence type="ECO:0000256" key="5">
    <source>
        <dbReference type="ARBA" id="ARBA00022989"/>
    </source>
</evidence>
<feature type="transmembrane region" description="Helical" evidence="7">
    <location>
        <begin position="318"/>
        <end position="337"/>
    </location>
</feature>
<feature type="domain" description="Membrane transport protein MMPL" evidence="8">
    <location>
        <begin position="490"/>
        <end position="736"/>
    </location>
</feature>
<feature type="transmembrane region" description="Helical" evidence="7">
    <location>
        <begin position="415"/>
        <end position="435"/>
    </location>
</feature>
<feature type="domain" description="Membrane transport protein MMPL" evidence="8">
    <location>
        <begin position="57"/>
        <end position="416"/>
    </location>
</feature>
<keyword evidence="10" id="KW-1185">Reference proteome</keyword>
<name>A0ABM8G618_9CELL</name>
<organism evidence="9 10">
    <name type="scientific">Paraoerskovia sediminicola</name>
    <dbReference type="NCBI Taxonomy" id="1138587"/>
    <lineage>
        <taxon>Bacteria</taxon>
        <taxon>Bacillati</taxon>
        <taxon>Actinomycetota</taxon>
        <taxon>Actinomycetes</taxon>
        <taxon>Micrococcales</taxon>
        <taxon>Cellulomonadaceae</taxon>
        <taxon>Paraoerskovia</taxon>
    </lineage>
</organism>
<feature type="transmembrane region" description="Helical" evidence="7">
    <location>
        <begin position="674"/>
        <end position="696"/>
    </location>
</feature>
<evidence type="ECO:0000256" key="7">
    <source>
        <dbReference type="SAM" id="Phobius"/>
    </source>
</evidence>
<dbReference type="InterPro" id="IPR050545">
    <property type="entry name" value="Mycobact_MmpL"/>
</dbReference>
<dbReference type="RefSeq" id="WP_286217721.1">
    <property type="nucleotide sequence ID" value="NZ_AP027729.1"/>
</dbReference>
<gene>
    <name evidence="9" type="ORF">GCM10025865_27980</name>
</gene>
<dbReference type="PANTHER" id="PTHR33406:SF11">
    <property type="entry name" value="MEMBRANE PROTEIN SCO6666-RELATED"/>
    <property type="match status" value="1"/>
</dbReference>
<accession>A0ABM8G618</accession>